<dbReference type="Gene3D" id="3.30.559.10">
    <property type="entry name" value="Chloramphenicol acetyltransferase-like domain"/>
    <property type="match status" value="2"/>
</dbReference>
<dbReference type="RefSeq" id="XP_021738763.1">
    <property type="nucleotide sequence ID" value="XM_021883071.1"/>
</dbReference>
<dbReference type="InterPro" id="IPR051283">
    <property type="entry name" value="Sec_Metabolite_Acyltrans"/>
</dbReference>
<reference evidence="2" key="2">
    <citation type="submission" date="2021-03" db="UniProtKB">
        <authorList>
            <consortium name="EnsemblPlants"/>
        </authorList>
    </citation>
    <scope>IDENTIFICATION</scope>
</reference>
<evidence type="ECO:0000256" key="1">
    <source>
        <dbReference type="ARBA" id="ARBA00022679"/>
    </source>
</evidence>
<proteinExistence type="predicted"/>
<evidence type="ECO:0000313" key="2">
    <source>
        <dbReference type="EnsemblPlants" id="AUR62016869-RA:cds"/>
    </source>
</evidence>
<evidence type="ECO:0000313" key="3">
    <source>
        <dbReference type="Proteomes" id="UP000596660"/>
    </source>
</evidence>
<dbReference type="PANTHER" id="PTHR31896:SF12">
    <property type="entry name" value="HXXXD-TYPE ACYL-TRANSFERASE FAMILY PROTEIN"/>
    <property type="match status" value="1"/>
</dbReference>
<dbReference type="OMA" id="QGMARRF"/>
<dbReference type="GO" id="GO:0016740">
    <property type="term" value="F:transferase activity"/>
    <property type="evidence" value="ECO:0007669"/>
    <property type="project" value="UniProtKB-KW"/>
</dbReference>
<sequence>MEKIKLISECFVKPKYEVEAAKQPYHLSPKDLALLSLDPIQKGLLFTLNTPPSADHVYGRIEVVSHLLERLKHSLSIALVHFYPLAGRFVTCKYPDEHACSVYIDCNKGPGARLIHATVLDVSVFDIISSIDVPTIVSSFFELGEKMVNYDGHTRALLSIQVTELVYGVFMGFTISHSVVDGTSFIHFVSILSEIFRSNNEHIKDTTKISRTPIFSYNPCIKNGIDNQNGTIFKLPHLEPAEFITHGYDPSPLRHRIFHFSHKSLVSLKAKANQEYKANNVISSFQALTALVWRSITRARNLTTDQLTSCIIILNTRTRLNPVLSDDYFGNFVTKAKCECTVDELLGHNLGWAAKNLQEAILAQDEKRILELWNPTKALEVNRRNPTNNGPESIIIGGSGRFDMYGPEFGLGRALAIRMGCANWKDAKVTVNPGCEGGGSMDWEISLRPHAMATLESDFEFMSFVSL</sequence>
<dbReference type="PANTHER" id="PTHR31896">
    <property type="entry name" value="FAMILY REGULATORY PROTEIN, PUTATIVE (AFU_ORTHOLOGUE AFUA_3G14730)-RELATED"/>
    <property type="match status" value="1"/>
</dbReference>
<dbReference type="EnsemblPlants" id="AUR62016869-RA">
    <property type="protein sequence ID" value="AUR62016869-RA:cds"/>
    <property type="gene ID" value="AUR62016869"/>
</dbReference>
<dbReference type="InterPro" id="IPR023213">
    <property type="entry name" value="CAT-like_dom_sf"/>
</dbReference>
<dbReference type="Proteomes" id="UP000596660">
    <property type="component" value="Unplaced"/>
</dbReference>
<name>A0A803LPJ0_CHEQI</name>
<dbReference type="Pfam" id="PF02458">
    <property type="entry name" value="Transferase"/>
    <property type="match status" value="1"/>
</dbReference>
<dbReference type="GeneID" id="110705214"/>
<keyword evidence="3" id="KW-1185">Reference proteome</keyword>
<keyword evidence="1" id="KW-0808">Transferase</keyword>
<organism evidence="2 3">
    <name type="scientific">Chenopodium quinoa</name>
    <name type="common">Quinoa</name>
    <dbReference type="NCBI Taxonomy" id="63459"/>
    <lineage>
        <taxon>Eukaryota</taxon>
        <taxon>Viridiplantae</taxon>
        <taxon>Streptophyta</taxon>
        <taxon>Embryophyta</taxon>
        <taxon>Tracheophyta</taxon>
        <taxon>Spermatophyta</taxon>
        <taxon>Magnoliopsida</taxon>
        <taxon>eudicotyledons</taxon>
        <taxon>Gunneridae</taxon>
        <taxon>Pentapetalae</taxon>
        <taxon>Caryophyllales</taxon>
        <taxon>Chenopodiaceae</taxon>
        <taxon>Chenopodioideae</taxon>
        <taxon>Atripliceae</taxon>
        <taxon>Chenopodium</taxon>
    </lineage>
</organism>
<protein>
    <submittedName>
        <fullName evidence="2">Uncharacterized protein</fullName>
    </submittedName>
</protein>
<dbReference type="OrthoDB" id="671439at2759"/>
<dbReference type="KEGG" id="cqi:110705214"/>
<accession>A0A803LPJ0</accession>
<reference evidence="2" key="1">
    <citation type="journal article" date="2017" name="Nature">
        <title>The genome of Chenopodium quinoa.</title>
        <authorList>
            <person name="Jarvis D.E."/>
            <person name="Ho Y.S."/>
            <person name="Lightfoot D.J."/>
            <person name="Schmoeckel S.M."/>
            <person name="Li B."/>
            <person name="Borm T.J.A."/>
            <person name="Ohyanagi H."/>
            <person name="Mineta K."/>
            <person name="Michell C.T."/>
            <person name="Saber N."/>
            <person name="Kharbatia N.M."/>
            <person name="Rupper R.R."/>
            <person name="Sharp A.R."/>
            <person name="Dally N."/>
            <person name="Boughton B.A."/>
            <person name="Woo Y.H."/>
            <person name="Gao G."/>
            <person name="Schijlen E.G.W.M."/>
            <person name="Guo X."/>
            <person name="Momin A.A."/>
            <person name="Negrao S."/>
            <person name="Al-Babili S."/>
            <person name="Gehring C."/>
            <person name="Roessner U."/>
            <person name="Jung C."/>
            <person name="Murphy K."/>
            <person name="Arold S.T."/>
            <person name="Gojobori T."/>
            <person name="van der Linden C.G."/>
            <person name="van Loo E.N."/>
            <person name="Jellen E.N."/>
            <person name="Maughan P.J."/>
            <person name="Tester M."/>
        </authorList>
    </citation>
    <scope>NUCLEOTIDE SEQUENCE [LARGE SCALE GENOMIC DNA]</scope>
    <source>
        <strain evidence="2">cv. PI 614886</strain>
    </source>
</reference>
<dbReference type="AlphaFoldDB" id="A0A803LPJ0"/>
<dbReference type="Gramene" id="AUR62016869-RA">
    <property type="protein sequence ID" value="AUR62016869-RA:cds"/>
    <property type="gene ID" value="AUR62016869"/>
</dbReference>
<gene>
    <name evidence="2" type="primary">LOC110705214</name>
</gene>